<organism evidence="8 9">
    <name type="scientific">Rhodotorula paludigena</name>
    <dbReference type="NCBI Taxonomy" id="86838"/>
    <lineage>
        <taxon>Eukaryota</taxon>
        <taxon>Fungi</taxon>
        <taxon>Dikarya</taxon>
        <taxon>Basidiomycota</taxon>
        <taxon>Pucciniomycotina</taxon>
        <taxon>Microbotryomycetes</taxon>
        <taxon>Sporidiobolales</taxon>
        <taxon>Sporidiobolaceae</taxon>
        <taxon>Rhodotorula</taxon>
    </lineage>
</organism>
<comment type="subcellular location">
    <subcellularLocation>
        <location evidence="1">Nucleus</location>
    </subcellularLocation>
</comment>
<protein>
    <submittedName>
        <fullName evidence="8">Uncharacterized protein</fullName>
    </submittedName>
</protein>
<feature type="compositionally biased region" description="Low complexity" evidence="7">
    <location>
        <begin position="105"/>
        <end position="123"/>
    </location>
</feature>
<evidence type="ECO:0000256" key="2">
    <source>
        <dbReference type="ARBA" id="ARBA00022705"/>
    </source>
</evidence>
<evidence type="ECO:0000313" key="8">
    <source>
        <dbReference type="EMBL" id="GJN93677.1"/>
    </source>
</evidence>
<comment type="similarity">
    <text evidence="6">Belongs to the CTF8 family.</text>
</comment>
<gene>
    <name evidence="8" type="ORF">Rhopal_006734-T1</name>
</gene>
<dbReference type="GO" id="GO:0007064">
    <property type="term" value="P:mitotic sister chromatid cohesion"/>
    <property type="evidence" value="ECO:0007669"/>
    <property type="project" value="InterPro"/>
</dbReference>
<keyword evidence="4" id="KW-0539">Nucleus</keyword>
<name>A0AAV5GW22_9BASI</name>
<feature type="region of interest" description="Disordered" evidence="7">
    <location>
        <begin position="105"/>
        <end position="154"/>
    </location>
</feature>
<keyword evidence="2" id="KW-0235">DNA replication</keyword>
<dbReference type="Proteomes" id="UP001342314">
    <property type="component" value="Unassembled WGS sequence"/>
</dbReference>
<evidence type="ECO:0000256" key="7">
    <source>
        <dbReference type="SAM" id="MobiDB-lite"/>
    </source>
</evidence>
<sequence length="233" mass="24490">MRLSLEPAPSLLSQLSASLDPADPPLVWIDREPFLVELQGALEAPAGEESAGTEASECARAIEGVRVGKVDLSDPKKPVMRIAHHRLEGKVEKLLTPYALLRTTRSAPSSTADDTSATLDSSPRAAKRQKLDSASISTDSTAPPAEPERAAGAGAATTQVAVVALIRHKLLFSRRPEPLIEVSSEADPTFAERKKEALREREGKGRGAARAKAAMALFGAKKGAGGETAAAVK</sequence>
<evidence type="ECO:0000256" key="3">
    <source>
        <dbReference type="ARBA" id="ARBA00023125"/>
    </source>
</evidence>
<dbReference type="InterPro" id="IPR018607">
    <property type="entry name" value="Ctf8"/>
</dbReference>
<dbReference type="PANTHER" id="PTHR28605:SF1">
    <property type="entry name" value="CHROMOSOME TRANSMISSION FIDELITY FACTOR 8"/>
    <property type="match status" value="1"/>
</dbReference>
<evidence type="ECO:0000256" key="1">
    <source>
        <dbReference type="ARBA" id="ARBA00004123"/>
    </source>
</evidence>
<dbReference type="AlphaFoldDB" id="A0AAV5GW22"/>
<comment type="caution">
    <text evidence="8">The sequence shown here is derived from an EMBL/GenBank/DDBJ whole genome shotgun (WGS) entry which is preliminary data.</text>
</comment>
<reference evidence="8 9" key="1">
    <citation type="submission" date="2021-12" db="EMBL/GenBank/DDBJ databases">
        <title>High titer production of polyol ester of fatty acids by Rhodotorula paludigena BS15 towards product separation-free biomass refinery.</title>
        <authorList>
            <person name="Mano J."/>
            <person name="Ono H."/>
            <person name="Tanaka T."/>
            <person name="Naito K."/>
            <person name="Sushida H."/>
            <person name="Ike M."/>
            <person name="Tokuyasu K."/>
            <person name="Kitaoka M."/>
        </authorList>
    </citation>
    <scope>NUCLEOTIDE SEQUENCE [LARGE SCALE GENOMIC DNA]</scope>
    <source>
        <strain evidence="8 9">BS15</strain>
    </source>
</reference>
<evidence type="ECO:0000313" key="9">
    <source>
        <dbReference type="Proteomes" id="UP001342314"/>
    </source>
</evidence>
<evidence type="ECO:0000256" key="5">
    <source>
        <dbReference type="ARBA" id="ARBA00023306"/>
    </source>
</evidence>
<dbReference type="Pfam" id="PF09696">
    <property type="entry name" value="Ctf8"/>
    <property type="match status" value="1"/>
</dbReference>
<proteinExistence type="inferred from homology"/>
<keyword evidence="5" id="KW-0131">Cell cycle</keyword>
<dbReference type="GO" id="GO:0031390">
    <property type="term" value="C:Ctf18 RFC-like complex"/>
    <property type="evidence" value="ECO:0007669"/>
    <property type="project" value="InterPro"/>
</dbReference>
<dbReference type="GO" id="GO:0006260">
    <property type="term" value="P:DNA replication"/>
    <property type="evidence" value="ECO:0007669"/>
    <property type="project" value="UniProtKB-KW"/>
</dbReference>
<keyword evidence="3" id="KW-0238">DNA-binding</keyword>
<evidence type="ECO:0000256" key="6">
    <source>
        <dbReference type="ARBA" id="ARBA00038447"/>
    </source>
</evidence>
<dbReference type="GO" id="GO:0003677">
    <property type="term" value="F:DNA binding"/>
    <property type="evidence" value="ECO:0007669"/>
    <property type="project" value="UniProtKB-KW"/>
</dbReference>
<keyword evidence="9" id="KW-1185">Reference proteome</keyword>
<dbReference type="EMBL" id="BQKY01000014">
    <property type="protein sequence ID" value="GJN93677.1"/>
    <property type="molecule type" value="Genomic_DNA"/>
</dbReference>
<dbReference type="PANTHER" id="PTHR28605">
    <property type="entry name" value="CTF8, CHROMOSOME TRANSMISSION FIDELITY FACTOR 8 HOMOLOG (S. CEREVISIAE)"/>
    <property type="match status" value="1"/>
</dbReference>
<accession>A0AAV5GW22</accession>
<evidence type="ECO:0000256" key="4">
    <source>
        <dbReference type="ARBA" id="ARBA00023242"/>
    </source>
</evidence>